<evidence type="ECO:0000256" key="2">
    <source>
        <dbReference type="ARBA" id="ARBA00022679"/>
    </source>
</evidence>
<evidence type="ECO:0000313" key="5">
    <source>
        <dbReference type="EMBL" id="KAL1542125.1"/>
    </source>
</evidence>
<accession>A0ABD1GDD3</accession>
<sequence length="486" mass="54903">MTSNSDQQNLRPPPHVLIFPMPVQGHLNSMLNLSHLFCLAEFDVTFIISDFSHHRLLQHTTVAATFARFPGFQFRTFPDGLPDDHPRSGHRAMEFLSSVKNVTIPLFKKMMIQENFLASADRRPVTCFVADGLLSFSADFCEENGLPLIIFRTATTSYFWALFRFPQLLEAREIPFQGKSMDGLIESIPGMEGFLRRRDLPSFYRVDDVNEPTLKEVIAVTMLIERAQAAIFNTCEDLEGQIVAEVHKHVPRVFSIGPIHEQVKYRLTEMKAESSIITASLWAEDRSCIDWLDAQPPKSVVYVSFGSLALVTREQVLELLHGLLDSSQRFLWVVRPDSVTGSDGNDQVPAELMERVRGRGLLVEWAPQEEVLHHPAVGGFLTHSGWNSTLESIAAGVPMVCWPYFADQTTNSRFVSEVWKVGLDIKDTCDRKIIEEAIRDLMEVRKDEFVESAENLAKRVKKTVSKGGSSYDNLDGLIQYIKSLAI</sequence>
<dbReference type="EMBL" id="JBEAFC010000009">
    <property type="protein sequence ID" value="KAL1542125.1"/>
    <property type="molecule type" value="Genomic_DNA"/>
</dbReference>
<keyword evidence="2 3" id="KW-0808">Transferase</keyword>
<dbReference type="PANTHER" id="PTHR11926">
    <property type="entry name" value="GLUCOSYL/GLUCURONOSYL TRANSFERASES"/>
    <property type="match status" value="1"/>
</dbReference>
<dbReference type="Gene3D" id="3.40.50.2000">
    <property type="entry name" value="Glycogen Phosphorylase B"/>
    <property type="match status" value="2"/>
</dbReference>
<reference evidence="5 6" key="1">
    <citation type="submission" date="2024-06" db="EMBL/GenBank/DDBJ databases">
        <title>A chromosome level genome sequence of Diviner's sage (Salvia divinorum).</title>
        <authorList>
            <person name="Ford S.A."/>
            <person name="Ro D.-K."/>
            <person name="Ness R.W."/>
            <person name="Phillips M.A."/>
        </authorList>
    </citation>
    <scope>NUCLEOTIDE SEQUENCE [LARGE SCALE GENOMIC DNA]</scope>
    <source>
        <strain evidence="5">SAF-2024a</strain>
        <tissue evidence="5">Leaf</tissue>
    </source>
</reference>
<keyword evidence="3 5" id="KW-0328">Glycosyltransferase</keyword>
<evidence type="ECO:0000256" key="4">
    <source>
        <dbReference type="RuleBase" id="RU362057"/>
    </source>
</evidence>
<gene>
    <name evidence="5" type="primary">7DLGT</name>
    <name evidence="5" type="ORF">AAHA92_26261</name>
</gene>
<dbReference type="PANTHER" id="PTHR11926:SF1392">
    <property type="entry name" value="GLYCOSYLTRANSFERASE"/>
    <property type="match status" value="1"/>
</dbReference>
<dbReference type="EC" id="2.4.1.-" evidence="4"/>
<dbReference type="GO" id="GO:0035251">
    <property type="term" value="F:UDP-glucosyltransferase activity"/>
    <property type="evidence" value="ECO:0007669"/>
    <property type="project" value="UniProtKB-ARBA"/>
</dbReference>
<organism evidence="5 6">
    <name type="scientific">Salvia divinorum</name>
    <name type="common">Maria pastora</name>
    <name type="synonym">Diviner's sage</name>
    <dbReference type="NCBI Taxonomy" id="28513"/>
    <lineage>
        <taxon>Eukaryota</taxon>
        <taxon>Viridiplantae</taxon>
        <taxon>Streptophyta</taxon>
        <taxon>Embryophyta</taxon>
        <taxon>Tracheophyta</taxon>
        <taxon>Spermatophyta</taxon>
        <taxon>Magnoliopsida</taxon>
        <taxon>eudicotyledons</taxon>
        <taxon>Gunneridae</taxon>
        <taxon>Pentapetalae</taxon>
        <taxon>asterids</taxon>
        <taxon>lamiids</taxon>
        <taxon>Lamiales</taxon>
        <taxon>Lamiaceae</taxon>
        <taxon>Nepetoideae</taxon>
        <taxon>Mentheae</taxon>
        <taxon>Salviinae</taxon>
        <taxon>Salvia</taxon>
        <taxon>Salvia subgen. Calosphace</taxon>
    </lineage>
</organism>
<evidence type="ECO:0000256" key="1">
    <source>
        <dbReference type="ARBA" id="ARBA00009995"/>
    </source>
</evidence>
<protein>
    <recommendedName>
        <fullName evidence="4">Glycosyltransferase</fullName>
        <ecNumber evidence="4">2.4.1.-</ecNumber>
    </recommendedName>
</protein>
<dbReference type="Pfam" id="PF00201">
    <property type="entry name" value="UDPGT"/>
    <property type="match status" value="1"/>
</dbReference>
<evidence type="ECO:0000313" key="6">
    <source>
        <dbReference type="Proteomes" id="UP001567538"/>
    </source>
</evidence>
<comment type="caution">
    <text evidence="5">The sequence shown here is derived from an EMBL/GenBank/DDBJ whole genome shotgun (WGS) entry which is preliminary data.</text>
</comment>
<proteinExistence type="inferred from homology"/>
<dbReference type="FunFam" id="3.40.50.2000:FF:000040">
    <property type="entry name" value="UDP-glycosyltransferase 76C1"/>
    <property type="match status" value="1"/>
</dbReference>
<dbReference type="InterPro" id="IPR035595">
    <property type="entry name" value="UDP_glycos_trans_CS"/>
</dbReference>
<name>A0ABD1GDD3_SALDI</name>
<keyword evidence="6" id="KW-1185">Reference proteome</keyword>
<dbReference type="SUPFAM" id="SSF53756">
    <property type="entry name" value="UDP-Glycosyltransferase/glycogen phosphorylase"/>
    <property type="match status" value="1"/>
</dbReference>
<dbReference type="Proteomes" id="UP001567538">
    <property type="component" value="Unassembled WGS sequence"/>
</dbReference>
<dbReference type="PROSITE" id="PS00375">
    <property type="entry name" value="UDPGT"/>
    <property type="match status" value="1"/>
</dbReference>
<dbReference type="InterPro" id="IPR002213">
    <property type="entry name" value="UDP_glucos_trans"/>
</dbReference>
<dbReference type="AlphaFoldDB" id="A0ABD1GDD3"/>
<evidence type="ECO:0000256" key="3">
    <source>
        <dbReference type="RuleBase" id="RU003718"/>
    </source>
</evidence>
<dbReference type="CDD" id="cd03784">
    <property type="entry name" value="GT1_Gtf-like"/>
    <property type="match status" value="1"/>
</dbReference>
<comment type="similarity">
    <text evidence="1 3">Belongs to the UDP-glycosyltransferase family.</text>
</comment>